<accession>A0A094ZRD2</accession>
<dbReference type="GO" id="GO:0005840">
    <property type="term" value="C:ribosome"/>
    <property type="evidence" value="ECO:0007669"/>
    <property type="project" value="UniProtKB-KW"/>
</dbReference>
<organism evidence="4">
    <name type="scientific">Schistosoma haematobium</name>
    <name type="common">Blood fluke</name>
    <dbReference type="NCBI Taxonomy" id="6185"/>
    <lineage>
        <taxon>Eukaryota</taxon>
        <taxon>Metazoa</taxon>
        <taxon>Spiralia</taxon>
        <taxon>Lophotrochozoa</taxon>
        <taxon>Platyhelminthes</taxon>
        <taxon>Trematoda</taxon>
        <taxon>Digenea</taxon>
        <taxon>Strigeidida</taxon>
        <taxon>Schistosomatoidea</taxon>
        <taxon>Schistosomatidae</taxon>
        <taxon>Schistosoma</taxon>
    </lineage>
</organism>
<evidence type="ECO:0000256" key="3">
    <source>
        <dbReference type="ARBA" id="ARBA00023274"/>
    </source>
</evidence>
<comment type="similarity">
    <text evidence="1">Belongs to the universal ribosomal protein uL14 family.</text>
</comment>
<dbReference type="GO" id="GO:0006412">
    <property type="term" value="P:translation"/>
    <property type="evidence" value="ECO:0007669"/>
    <property type="project" value="InterPro"/>
</dbReference>
<evidence type="ECO:0000313" key="4">
    <source>
        <dbReference type="EMBL" id="KGB36717.1"/>
    </source>
</evidence>
<dbReference type="InterPro" id="IPR036853">
    <property type="entry name" value="Ribosomal_uL14_sf"/>
</dbReference>
<dbReference type="AlphaFoldDB" id="A0A094ZRD2"/>
<dbReference type="CDD" id="cd00337">
    <property type="entry name" value="Ribosomal_uL14"/>
    <property type="match status" value="1"/>
</dbReference>
<keyword evidence="3" id="KW-0687">Ribonucleoprotein</keyword>
<proteinExistence type="inferred from homology"/>
<sequence>MSTMYSLNYVSIHRTSINEGHGPLYFIAPQTRLRVVDNSPWSSIAPTTHINTGKDQPVKKVPNIDQKLSKPVKDMNDVSNLLSLGSKVLSIKPAKCIRVYNKRNKGTIGWIVGARLPSVNGWPRFDSNNVVLIDNDGNPLGTRILVPVPARLRSLSGDITKILSIASSFV</sequence>
<dbReference type="SUPFAM" id="SSF50193">
    <property type="entry name" value="Ribosomal protein L14"/>
    <property type="match status" value="1"/>
</dbReference>
<dbReference type="GO" id="GO:1990904">
    <property type="term" value="C:ribonucleoprotein complex"/>
    <property type="evidence" value="ECO:0007669"/>
    <property type="project" value="UniProtKB-KW"/>
</dbReference>
<dbReference type="InterPro" id="IPR000218">
    <property type="entry name" value="Ribosomal_uL14"/>
</dbReference>
<evidence type="ECO:0000256" key="2">
    <source>
        <dbReference type="ARBA" id="ARBA00022980"/>
    </source>
</evidence>
<dbReference type="Pfam" id="PF00238">
    <property type="entry name" value="Ribosomal_L14"/>
    <property type="match status" value="1"/>
</dbReference>
<name>A0A094ZRD2_SCHHA</name>
<dbReference type="STRING" id="6185.A0A094ZRD2"/>
<evidence type="ECO:0000256" key="1">
    <source>
        <dbReference type="ARBA" id="ARBA00010745"/>
    </source>
</evidence>
<reference evidence="4" key="1">
    <citation type="journal article" date="2012" name="Nat. Genet.">
        <title>Whole-genome sequence of Schistosoma haematobium.</title>
        <authorList>
            <person name="Young N.D."/>
            <person name="Jex A.R."/>
            <person name="Li B."/>
            <person name="Liu S."/>
            <person name="Yang L."/>
            <person name="Xiong Z."/>
            <person name="Li Y."/>
            <person name="Cantacessi C."/>
            <person name="Hall R.S."/>
            <person name="Xu X."/>
            <person name="Chen F."/>
            <person name="Wu X."/>
            <person name="Zerlotini A."/>
            <person name="Oliveira G."/>
            <person name="Hofmann A."/>
            <person name="Zhang G."/>
            <person name="Fang X."/>
            <person name="Kang Y."/>
            <person name="Campbell B.E."/>
            <person name="Loukas A."/>
            <person name="Ranganathan S."/>
            <person name="Rollinson D."/>
            <person name="Rinaldi G."/>
            <person name="Brindley P.J."/>
            <person name="Yang H."/>
            <person name="Wang J."/>
            <person name="Wang J."/>
            <person name="Gasser R.B."/>
        </authorList>
    </citation>
    <scope>NUCLEOTIDE SEQUENCE [LARGE SCALE GENOMIC DNA]</scope>
</reference>
<dbReference type="Gene3D" id="2.40.150.20">
    <property type="entry name" value="Ribosomal protein L14"/>
    <property type="match status" value="1"/>
</dbReference>
<dbReference type="EMBL" id="KL250804">
    <property type="protein sequence ID" value="KGB36717.1"/>
    <property type="molecule type" value="Genomic_DNA"/>
</dbReference>
<gene>
    <name evidence="4" type="ORF">MS3_05028</name>
</gene>
<dbReference type="GO" id="GO:0003735">
    <property type="term" value="F:structural constituent of ribosome"/>
    <property type="evidence" value="ECO:0007669"/>
    <property type="project" value="InterPro"/>
</dbReference>
<dbReference type="SMART" id="SM01374">
    <property type="entry name" value="Ribosomal_L14"/>
    <property type="match status" value="1"/>
</dbReference>
<protein>
    <submittedName>
        <fullName evidence="4">39S ribosomal protein L14, mitochondrial</fullName>
    </submittedName>
</protein>
<keyword evidence="2 4" id="KW-0689">Ribosomal protein</keyword>